<comment type="caution">
    <text evidence="2">The sequence shown here is derived from an EMBL/GenBank/DDBJ whole genome shotgun (WGS) entry which is preliminary data.</text>
</comment>
<keyword evidence="3" id="KW-1185">Reference proteome</keyword>
<evidence type="ECO:0000256" key="1">
    <source>
        <dbReference type="SAM" id="MobiDB-lite"/>
    </source>
</evidence>
<proteinExistence type="predicted"/>
<organism evidence="2 3">
    <name type="scientific">Jatrophihabitans lederbergiae</name>
    <dbReference type="NCBI Taxonomy" id="3075547"/>
    <lineage>
        <taxon>Bacteria</taxon>
        <taxon>Bacillati</taxon>
        <taxon>Actinomycetota</taxon>
        <taxon>Actinomycetes</taxon>
        <taxon>Jatrophihabitantales</taxon>
        <taxon>Jatrophihabitantaceae</taxon>
        <taxon>Jatrophihabitans</taxon>
    </lineage>
</organism>
<feature type="compositionally biased region" description="Basic and acidic residues" evidence="1">
    <location>
        <begin position="1"/>
        <end position="12"/>
    </location>
</feature>
<dbReference type="RefSeq" id="WP_311425635.1">
    <property type="nucleotide sequence ID" value="NZ_JAVREH010000129.1"/>
</dbReference>
<evidence type="ECO:0008006" key="4">
    <source>
        <dbReference type="Google" id="ProtNLM"/>
    </source>
</evidence>
<protein>
    <recommendedName>
        <fullName evidence="4">DNA primase</fullName>
    </recommendedName>
</protein>
<feature type="region of interest" description="Disordered" evidence="1">
    <location>
        <begin position="1"/>
        <end position="29"/>
    </location>
</feature>
<evidence type="ECO:0000313" key="3">
    <source>
        <dbReference type="Proteomes" id="UP001183176"/>
    </source>
</evidence>
<gene>
    <name evidence="2" type="ORF">RM423_24415</name>
</gene>
<name>A0ABU2JHP1_9ACTN</name>
<reference evidence="3" key="1">
    <citation type="submission" date="2023-07" db="EMBL/GenBank/DDBJ databases">
        <title>30 novel species of actinomycetes from the DSMZ collection.</title>
        <authorList>
            <person name="Nouioui I."/>
        </authorList>
    </citation>
    <scope>NUCLEOTIDE SEQUENCE [LARGE SCALE GENOMIC DNA]</scope>
    <source>
        <strain evidence="3">DSM 44399</strain>
    </source>
</reference>
<evidence type="ECO:0000313" key="2">
    <source>
        <dbReference type="EMBL" id="MDT0264500.1"/>
    </source>
</evidence>
<sequence>MTAFADAERDLFATEADEGDDEDPFALGALGDDYDTVDEGGPSTLGATPLDHGIDDDEAFDHANLAVDGDLDPR</sequence>
<dbReference type="EMBL" id="JAVREH010000129">
    <property type="protein sequence ID" value="MDT0264500.1"/>
    <property type="molecule type" value="Genomic_DNA"/>
</dbReference>
<accession>A0ABU2JHP1</accession>
<dbReference type="Proteomes" id="UP001183176">
    <property type="component" value="Unassembled WGS sequence"/>
</dbReference>
<feature type="compositionally biased region" description="Acidic residues" evidence="1">
    <location>
        <begin position="15"/>
        <end position="24"/>
    </location>
</feature>